<dbReference type="GO" id="GO:0006401">
    <property type="term" value="P:RNA catabolic process"/>
    <property type="evidence" value="ECO:0007669"/>
    <property type="project" value="TreeGrafter"/>
</dbReference>
<dbReference type="PANTHER" id="PTHR11240">
    <property type="entry name" value="RIBONUCLEASE T2"/>
    <property type="match status" value="1"/>
</dbReference>
<feature type="chain" id="PRO_5029583023" evidence="3">
    <location>
        <begin position="28"/>
        <end position="303"/>
    </location>
</feature>
<dbReference type="InterPro" id="IPR036430">
    <property type="entry name" value="RNase_T2-like_sf"/>
</dbReference>
<dbReference type="GO" id="GO:0005576">
    <property type="term" value="C:extracellular region"/>
    <property type="evidence" value="ECO:0007669"/>
    <property type="project" value="TreeGrafter"/>
</dbReference>
<dbReference type="GeneID" id="111244544"/>
<dbReference type="KEGG" id="vde:111244544"/>
<dbReference type="InterPro" id="IPR001568">
    <property type="entry name" value="RNase_T2-like"/>
</dbReference>
<dbReference type="GO" id="GO:0033897">
    <property type="term" value="F:ribonuclease T2 activity"/>
    <property type="evidence" value="ECO:0007669"/>
    <property type="project" value="InterPro"/>
</dbReference>
<sequence length="303" mass="35216">MSRNELFWLRCITLSMVLFLVVNKAWGMDVLGFGAQTHFWKEDVQPAVTLVMTWLPGVCTTPTHEISSKPPCRIEALRPFWTIKELRGTLRDCKPHMKIFVPHSLRPQLYRMWPAVFEPSSSYIEFWAAHYRRDGTCFDRYSLLGTPVRFFQTALYLAQRLDLMIDLMKAKYVPSIHPYETRRFEEALQTIHGARVRLRCPRPNNFLEEVEFCMDHELKPRDCRRTFFKAECGNHVYYPPPPPGGDQIYPYEYSVVPDQAQVSRLASCKTIGGSGKSSAAENFYDELFGEDDKDNYGDLSARF</sequence>
<evidence type="ECO:0000256" key="2">
    <source>
        <dbReference type="RuleBase" id="RU004328"/>
    </source>
</evidence>
<dbReference type="Proteomes" id="UP000594260">
    <property type="component" value="Unplaced"/>
</dbReference>
<dbReference type="EnsemblMetazoa" id="XM_022791769">
    <property type="protein sequence ID" value="XP_022647504"/>
    <property type="gene ID" value="LOC111244544"/>
</dbReference>
<dbReference type="GO" id="GO:0003723">
    <property type="term" value="F:RNA binding"/>
    <property type="evidence" value="ECO:0007669"/>
    <property type="project" value="InterPro"/>
</dbReference>
<dbReference type="PANTHER" id="PTHR11240:SF22">
    <property type="entry name" value="RIBONUCLEASE T2"/>
    <property type="match status" value="1"/>
</dbReference>
<evidence type="ECO:0000313" key="4">
    <source>
        <dbReference type="EnsemblMetazoa" id="XP_022647504"/>
    </source>
</evidence>
<keyword evidence="5" id="KW-1185">Reference proteome</keyword>
<evidence type="ECO:0000256" key="1">
    <source>
        <dbReference type="ARBA" id="ARBA00007469"/>
    </source>
</evidence>
<dbReference type="OrthoDB" id="435754at2759"/>
<dbReference type="RefSeq" id="XP_022647504.1">
    <property type="nucleotide sequence ID" value="XM_022791769.1"/>
</dbReference>
<dbReference type="Pfam" id="PF00445">
    <property type="entry name" value="Ribonuclease_T2"/>
    <property type="match status" value="1"/>
</dbReference>
<reference evidence="4" key="1">
    <citation type="submission" date="2021-01" db="UniProtKB">
        <authorList>
            <consortium name="EnsemblMetazoa"/>
        </authorList>
    </citation>
    <scope>IDENTIFICATION</scope>
</reference>
<name>A0A7M7JKA0_VARDE</name>
<evidence type="ECO:0000313" key="5">
    <source>
        <dbReference type="Proteomes" id="UP000594260"/>
    </source>
</evidence>
<protein>
    <submittedName>
        <fullName evidence="4">Uncharacterized protein</fullName>
    </submittedName>
</protein>
<evidence type="ECO:0000256" key="3">
    <source>
        <dbReference type="SAM" id="SignalP"/>
    </source>
</evidence>
<feature type="signal peptide" evidence="3">
    <location>
        <begin position="1"/>
        <end position="27"/>
    </location>
</feature>
<accession>A0A7M7JKA0</accession>
<dbReference type="SUPFAM" id="SSF55895">
    <property type="entry name" value="Ribonuclease Rh-like"/>
    <property type="match status" value="1"/>
</dbReference>
<comment type="similarity">
    <text evidence="1 2">Belongs to the RNase T2 family.</text>
</comment>
<organism evidence="4 5">
    <name type="scientific">Varroa destructor</name>
    <name type="common">Honeybee mite</name>
    <dbReference type="NCBI Taxonomy" id="109461"/>
    <lineage>
        <taxon>Eukaryota</taxon>
        <taxon>Metazoa</taxon>
        <taxon>Ecdysozoa</taxon>
        <taxon>Arthropoda</taxon>
        <taxon>Chelicerata</taxon>
        <taxon>Arachnida</taxon>
        <taxon>Acari</taxon>
        <taxon>Parasitiformes</taxon>
        <taxon>Mesostigmata</taxon>
        <taxon>Gamasina</taxon>
        <taxon>Dermanyssoidea</taxon>
        <taxon>Varroidae</taxon>
        <taxon>Varroa</taxon>
    </lineage>
</organism>
<dbReference type="Gene3D" id="3.90.730.10">
    <property type="entry name" value="Ribonuclease T2-like"/>
    <property type="match status" value="1"/>
</dbReference>
<keyword evidence="3" id="KW-0732">Signal</keyword>
<proteinExistence type="inferred from homology"/>
<dbReference type="AlphaFoldDB" id="A0A7M7JKA0"/>
<dbReference type="InParanoid" id="A0A7M7JKA0"/>